<dbReference type="EMBL" id="JAFMPY010000014">
    <property type="protein sequence ID" value="MBO0904778.1"/>
    <property type="molecule type" value="Genomic_DNA"/>
</dbReference>
<dbReference type="Gene3D" id="3.40.720.10">
    <property type="entry name" value="Alkaline Phosphatase, subunit A"/>
    <property type="match status" value="1"/>
</dbReference>
<dbReference type="Proteomes" id="UP000664288">
    <property type="component" value="Unassembled WGS sequence"/>
</dbReference>
<protein>
    <submittedName>
        <fullName evidence="4">Sulfatase-like hydrolase/transferase</fullName>
    </submittedName>
</protein>
<evidence type="ECO:0000259" key="3">
    <source>
        <dbReference type="Pfam" id="PF00884"/>
    </source>
</evidence>
<dbReference type="PANTHER" id="PTHR45953">
    <property type="entry name" value="IDURONATE 2-SULFATASE"/>
    <property type="match status" value="1"/>
</dbReference>
<keyword evidence="2" id="KW-0378">Hydrolase</keyword>
<evidence type="ECO:0000256" key="1">
    <source>
        <dbReference type="ARBA" id="ARBA00022723"/>
    </source>
</evidence>
<sequence>MSKVRTMAASALAPRPNILLLMTDQQRFDALGCAGNPDILTPNLDRLAAAGAMFETCYVQNPICSPSRASFATGLYPHNHGLWANGVALPEALPLISKVLADGGYDCGMAGKQHLAPCANGDEPRLDDGYRVYRWSHDPIHRSPQNSYHLWLKANHPEIYAELVTARADAPAEAGNVAKGATLADTLPVEAHYSHWIAEEAIAFIGEARDRPFYFMANFFDPHHPFGAPEPFRALYDAAALPLPVGSAGELAAKPAVQREYHAKSYGGHAPGFAEYSEAELREARAGYYAMVSMIDAEVGRILDVLQATGQLDNTLVVFTSDHGEMLGDHAIMLKGPMLYEPVVRVPLILHWPPAIGAGQRIGRIVQNIDLTATLLDVSGMRDALSVQGESLMPLVAEPAAGAAAGHRDWALCEYRDSGHGATPAVHTTMLRHGSMKLVIWHGSPATDRTRDGELYDLAADPDETVNLFHDPARRDDRERMKDLLIDVLEATEWPRPIRTAEW</sequence>
<evidence type="ECO:0000256" key="2">
    <source>
        <dbReference type="ARBA" id="ARBA00022801"/>
    </source>
</evidence>
<proteinExistence type="predicted"/>
<evidence type="ECO:0000313" key="5">
    <source>
        <dbReference type="Proteomes" id="UP000664288"/>
    </source>
</evidence>
<dbReference type="Pfam" id="PF00884">
    <property type="entry name" value="Sulfatase"/>
    <property type="match status" value="1"/>
</dbReference>
<dbReference type="InterPro" id="IPR017850">
    <property type="entry name" value="Alkaline_phosphatase_core_sf"/>
</dbReference>
<accession>A0ABS3J726</accession>
<dbReference type="PANTHER" id="PTHR45953:SF1">
    <property type="entry name" value="IDURONATE 2-SULFATASE"/>
    <property type="match status" value="1"/>
</dbReference>
<dbReference type="InterPro" id="IPR000917">
    <property type="entry name" value="Sulfatase_N"/>
</dbReference>
<name>A0ABS3J726_9HYPH</name>
<reference evidence="4 5" key="1">
    <citation type="submission" date="2021-03" db="EMBL/GenBank/DDBJ databases">
        <title>Whole genome sequence of Jiella sp. MQZ13P-4.</title>
        <authorList>
            <person name="Tuo L."/>
        </authorList>
    </citation>
    <scope>NUCLEOTIDE SEQUENCE [LARGE SCALE GENOMIC DNA]</scope>
    <source>
        <strain evidence="4 5">MQZ13P-4</strain>
    </source>
</reference>
<keyword evidence="1" id="KW-0479">Metal-binding</keyword>
<gene>
    <name evidence="4" type="ORF">J1C47_14120</name>
</gene>
<organism evidence="4 5">
    <name type="scientific">Jiella sonneratiae</name>
    <dbReference type="NCBI Taxonomy" id="2816856"/>
    <lineage>
        <taxon>Bacteria</taxon>
        <taxon>Pseudomonadati</taxon>
        <taxon>Pseudomonadota</taxon>
        <taxon>Alphaproteobacteria</taxon>
        <taxon>Hyphomicrobiales</taxon>
        <taxon>Aurantimonadaceae</taxon>
        <taxon>Jiella</taxon>
    </lineage>
</organism>
<keyword evidence="5" id="KW-1185">Reference proteome</keyword>
<dbReference type="SUPFAM" id="SSF53649">
    <property type="entry name" value="Alkaline phosphatase-like"/>
    <property type="match status" value="1"/>
</dbReference>
<feature type="domain" description="Sulfatase N-terminal" evidence="3">
    <location>
        <begin position="16"/>
        <end position="380"/>
    </location>
</feature>
<comment type="caution">
    <text evidence="4">The sequence shown here is derived from an EMBL/GenBank/DDBJ whole genome shotgun (WGS) entry which is preliminary data.</text>
</comment>
<dbReference type="RefSeq" id="WP_207351414.1">
    <property type="nucleotide sequence ID" value="NZ_JAFMPY010000014.1"/>
</dbReference>
<evidence type="ECO:0000313" key="4">
    <source>
        <dbReference type="EMBL" id="MBO0904778.1"/>
    </source>
</evidence>